<organism evidence="1 2">
    <name type="scientific">phage Lak_Megaphage_RVC_JS4_GC31</name>
    <dbReference type="NCBI Taxonomy" id="3109228"/>
    <lineage>
        <taxon>Viruses</taxon>
        <taxon>Duplodnaviria</taxon>
        <taxon>Heunggongvirae</taxon>
        <taxon>Uroviricota</taxon>
        <taxon>Caudoviricetes</taxon>
        <taxon>Caudoviricetes code 15 clade</taxon>
    </lineage>
</organism>
<evidence type="ECO:0000313" key="2">
    <source>
        <dbReference type="Proteomes" id="UP001349343"/>
    </source>
</evidence>
<name>A0ABZ0Z1Q2_9CAUD</name>
<dbReference type="Proteomes" id="UP001349343">
    <property type="component" value="Segment"/>
</dbReference>
<accession>A0ABZ0Z1Q2</accession>
<protein>
    <submittedName>
        <fullName evidence="1">Uncharacterized protein</fullName>
    </submittedName>
</protein>
<keyword evidence="2" id="KW-1185">Reference proteome</keyword>
<proteinExistence type="predicted"/>
<sequence length="347" mass="40560">MKYFHFDESIYKKLNENIFDDDIINDSDYNISNKLMDKEEVLKIFNILYEESTKLVGRKYGCMKPCTFGNIKEIEFNGSKYYVIDMLKEPAMYVTLPKLKRYAGPVTIIASQALVDFMENNNILVHTPVACINNSDVWNYKTYIYENVTLSKPYIENMSIIGKLGIREFSYIYFNNVKLDKSAFEEYLNLPNKIVNIQQIFCNNGIGISDLNIHINTPLELTIQNDKTLKNFSAVYENKTNNYNGKIVLQNCPNLTNVNIQDKSSFITLCKLKIDKCPNIDTKTLMLPNHNTKSFNIQLFNDISLLKSISYRGDVITWFYFNSPYKNYKYKYYNSKPYLSLYKKKGE</sequence>
<evidence type="ECO:0000313" key="1">
    <source>
        <dbReference type="EMBL" id="WQJ52966.1"/>
    </source>
</evidence>
<dbReference type="EMBL" id="OR769222">
    <property type="protein sequence ID" value="WQJ52966.1"/>
    <property type="molecule type" value="Genomic_DNA"/>
</dbReference>
<reference evidence="1 2" key="1">
    <citation type="submission" date="2023-11" db="EMBL/GenBank/DDBJ databases">
        <authorList>
            <person name="Cook R."/>
            <person name="Crisci M."/>
            <person name="Pye H."/>
            <person name="Adriaenssens E."/>
            <person name="Santini J."/>
        </authorList>
    </citation>
    <scope>NUCLEOTIDE SEQUENCE [LARGE SCALE GENOMIC DNA]</scope>
    <source>
        <strain evidence="1">Lak_Megaphage_RVC_JS4_GC31</strain>
    </source>
</reference>